<gene>
    <name evidence="1" type="ORF">K5L39_10850</name>
</gene>
<dbReference type="InterPro" id="IPR010451">
    <property type="entry name" value="Acetoacetate_decarboxylase"/>
</dbReference>
<organism evidence="1 2">
    <name type="scientific">[Mycobacterium] vasticus</name>
    <dbReference type="NCBI Taxonomy" id="2875777"/>
    <lineage>
        <taxon>Bacteria</taxon>
        <taxon>Bacillati</taxon>
        <taxon>Actinomycetota</taxon>
        <taxon>Actinomycetes</taxon>
        <taxon>Mycobacteriales</taxon>
        <taxon>Mycobacteriaceae</taxon>
        <taxon>Mycolicibacter</taxon>
    </lineage>
</organism>
<dbReference type="SUPFAM" id="SSF160104">
    <property type="entry name" value="Acetoacetate decarboxylase-like"/>
    <property type="match status" value="1"/>
</dbReference>
<keyword evidence="2" id="KW-1185">Reference proteome</keyword>
<dbReference type="EMBL" id="JAYJJQ010000008">
    <property type="protein sequence ID" value="MEB3069684.1"/>
    <property type="molecule type" value="Genomic_DNA"/>
</dbReference>
<accession>A0ABU5YX43</accession>
<reference evidence="1 2" key="1">
    <citation type="submission" date="2023-12" db="EMBL/GenBank/DDBJ databases">
        <title>Description of new species of Mycobacterium terrae complex isolated from sewage at the Sao Paulo Zoological Park Foundation in Brazil.</title>
        <authorList>
            <person name="Romagnoli C.L."/>
            <person name="Conceicao E.C."/>
            <person name="Machado E."/>
            <person name="Barreto L.B.P.F."/>
            <person name="Sharma A."/>
            <person name="Silva N.M."/>
            <person name="Marques L.E."/>
            <person name="Juliana M.A."/>
            <person name="Lourenco M.C.S."/>
            <person name="Digiampietri L.A."/>
            <person name="Suffys P.N."/>
            <person name="Viana-Niero C."/>
        </authorList>
    </citation>
    <scope>NUCLEOTIDE SEQUENCE [LARGE SCALE GENOMIC DNA]</scope>
    <source>
        <strain evidence="1 2">MYC017</strain>
    </source>
</reference>
<protein>
    <submittedName>
        <fullName evidence="1">Acetoacetate decarboxylase family protein</fullName>
    </submittedName>
</protein>
<comment type="caution">
    <text evidence="1">The sequence shown here is derived from an EMBL/GenBank/DDBJ whole genome shotgun (WGS) entry which is preliminary data.</text>
</comment>
<evidence type="ECO:0000313" key="2">
    <source>
        <dbReference type="Proteomes" id="UP001299283"/>
    </source>
</evidence>
<dbReference type="Pfam" id="PF06314">
    <property type="entry name" value="ADC"/>
    <property type="match status" value="1"/>
</dbReference>
<dbReference type="InterPro" id="IPR023375">
    <property type="entry name" value="ADC_dom_sf"/>
</dbReference>
<dbReference type="RefSeq" id="WP_225397345.1">
    <property type="nucleotide sequence ID" value="NZ_JAYJJQ010000008.1"/>
</dbReference>
<dbReference type="Proteomes" id="UP001299283">
    <property type="component" value="Unassembled WGS sequence"/>
</dbReference>
<evidence type="ECO:0000313" key="1">
    <source>
        <dbReference type="EMBL" id="MEB3069684.1"/>
    </source>
</evidence>
<proteinExistence type="predicted"/>
<name>A0ABU5YX43_9MYCO</name>
<dbReference type="Gene3D" id="2.40.400.10">
    <property type="entry name" value="Acetoacetate decarboxylase-like"/>
    <property type="match status" value="1"/>
</dbReference>
<sequence>MALSQHTIAGTVLTMPVRVRQADVHSAMFSVSADAAQAMIDYSGLRVFQHRPGQAVVNLMLARYLDGDLGRYLEFGTAVMVNPPRLYGGPSVGSPSSSLAEPPGSTASGWRALGDAGAFIHHLPVNQEFTLEAGRTIWGFPKIMADFIVRDGRRLGFEVSADGEHIATMEFGRGLPVPGLFTSKPRTLMAFSHLDGVTRQIPWGMKVSGVRGAMGGAKLELGNHPYARELAALGLPKRPMMSSIVSHVDMTFGDAEVIGAG</sequence>